<comment type="caution">
    <text evidence="13">The sequence shown here is derived from an EMBL/GenBank/DDBJ whole genome shotgun (WGS) entry which is preliminary data.</text>
</comment>
<evidence type="ECO:0000256" key="1">
    <source>
        <dbReference type="ARBA" id="ARBA00004127"/>
    </source>
</evidence>
<dbReference type="GO" id="GO:1902600">
    <property type="term" value="P:proton transmembrane transport"/>
    <property type="evidence" value="ECO:0007669"/>
    <property type="project" value="InterPro"/>
</dbReference>
<evidence type="ECO:0000313" key="14">
    <source>
        <dbReference type="Proteomes" id="UP000245790"/>
    </source>
</evidence>
<organism evidence="13 14">
    <name type="scientific">Pleionea mediterranea</name>
    <dbReference type="NCBI Taxonomy" id="523701"/>
    <lineage>
        <taxon>Bacteria</taxon>
        <taxon>Pseudomonadati</taxon>
        <taxon>Pseudomonadota</taxon>
        <taxon>Gammaproteobacteria</taxon>
        <taxon>Oceanospirillales</taxon>
        <taxon>Pleioneaceae</taxon>
        <taxon>Pleionea</taxon>
    </lineage>
</organism>
<dbReference type="InterPro" id="IPR036721">
    <property type="entry name" value="RCK_C_sf"/>
</dbReference>
<evidence type="ECO:0000256" key="10">
    <source>
        <dbReference type="SAM" id="Phobius"/>
    </source>
</evidence>
<name>A0A316FXA6_9GAMM</name>
<dbReference type="InterPro" id="IPR036291">
    <property type="entry name" value="NAD(P)-bd_dom_sf"/>
</dbReference>
<dbReference type="InterPro" id="IPR006037">
    <property type="entry name" value="RCK_C"/>
</dbReference>
<protein>
    <submittedName>
        <fullName evidence="13">Kef-type potassium/proton antiporter (CPA2 family)</fullName>
    </submittedName>
</protein>
<keyword evidence="9 10" id="KW-0472">Membrane</keyword>
<feature type="transmembrane region" description="Helical" evidence="10">
    <location>
        <begin position="269"/>
        <end position="287"/>
    </location>
</feature>
<evidence type="ECO:0000256" key="5">
    <source>
        <dbReference type="ARBA" id="ARBA00022692"/>
    </source>
</evidence>
<keyword evidence="6" id="KW-0630">Potassium</keyword>
<dbReference type="InterPro" id="IPR038770">
    <property type="entry name" value="Na+/solute_symporter_sf"/>
</dbReference>
<dbReference type="SUPFAM" id="SSF51735">
    <property type="entry name" value="NAD(P)-binding Rossmann-fold domains"/>
    <property type="match status" value="1"/>
</dbReference>
<feature type="domain" description="RCK C-terminal" evidence="12">
    <location>
        <begin position="575"/>
        <end position="658"/>
    </location>
</feature>
<sequence length="659" mass="72859">MHHAIYAQVLVSLASSVLLVALFRRLQLPTILAYLVVGLFMGQLGLEFFAPDSNAHIIAEIGVVFMLFTLGLEFSVPRVIAMRRQVLGLGSLQVALCGLVFFIAVSLFAVPWAVALVIAAALAMSSTAIVTKQLDEQNEINHRHGLLSIATLLFQDMAAVPFLILVPILAHPEPELIASTMSIALVKGTLAFLVIIAVGKWFLPRLFQEVAASHSNELFVMTSLTVALVASWFTQWLGLSMALGAFLAGMLLAESQFKHQIETEIRPFRDILLGLFFITIGSLIDLQTLLDHWLLITGLLIGFMLSKLLIVLSIATMMKEKFEDAFKASLILAQAGELGFVLIGIARQQNIIGDKIASIVLAVGVLSMFISPFLIRYSDQINRRLFSLKLHSRQQSSSKHLISEAVKDLNQHVIICGFGRNGQTIKRFLDKLDIASVVLDLDPVRVKEARTAGEAIFFGDATRRSILHAAGINQSRLVVVTFDNKKSTMDLLSSTRNFYPHIPVMVRTKDESNLESFLHNGASQVIPESLESCLMLVGQVMYTLGLPLRKIIDEIQKVRDDRYHLLQSFFHGASSDLMRVLENHHERLHAVVLNGNAHAIGEPISRIQLPERIYIEAIKRGATSYTPPSRHMILQMGDIVLLSGEPDCIERAENTLLSG</sequence>
<evidence type="ECO:0000256" key="8">
    <source>
        <dbReference type="ARBA" id="ARBA00023065"/>
    </source>
</evidence>
<comment type="subcellular location">
    <subcellularLocation>
        <location evidence="1">Endomembrane system</location>
        <topology evidence="1">Multi-pass membrane protein</topology>
    </subcellularLocation>
</comment>
<dbReference type="GO" id="GO:0005886">
    <property type="term" value="C:plasma membrane"/>
    <property type="evidence" value="ECO:0007669"/>
    <property type="project" value="TreeGrafter"/>
</dbReference>
<dbReference type="PROSITE" id="PS51201">
    <property type="entry name" value="RCK_N"/>
    <property type="match status" value="1"/>
</dbReference>
<dbReference type="Gene3D" id="1.20.1530.20">
    <property type="match status" value="1"/>
</dbReference>
<feature type="transmembrane region" description="Helical" evidence="10">
    <location>
        <begin position="326"/>
        <end position="344"/>
    </location>
</feature>
<dbReference type="AlphaFoldDB" id="A0A316FXA6"/>
<feature type="transmembrane region" description="Helical" evidence="10">
    <location>
        <begin position="146"/>
        <end position="170"/>
    </location>
</feature>
<dbReference type="Gene3D" id="3.40.50.720">
    <property type="entry name" value="NAD(P)-binding Rossmann-like Domain"/>
    <property type="match status" value="1"/>
</dbReference>
<dbReference type="PANTHER" id="PTHR46157">
    <property type="entry name" value="K(+) EFFLUX ANTIPORTER 3, CHLOROPLASTIC"/>
    <property type="match status" value="1"/>
</dbReference>
<gene>
    <name evidence="13" type="ORF">C8D97_103168</name>
</gene>
<reference evidence="13 14" key="1">
    <citation type="submission" date="2018-05" db="EMBL/GenBank/DDBJ databases">
        <title>Genomic Encyclopedia of Type Strains, Phase IV (KMG-IV): sequencing the most valuable type-strain genomes for metagenomic binning, comparative biology and taxonomic classification.</title>
        <authorList>
            <person name="Goeker M."/>
        </authorList>
    </citation>
    <scope>NUCLEOTIDE SEQUENCE [LARGE SCALE GENOMIC DNA]</scope>
    <source>
        <strain evidence="13 14">DSM 25350</strain>
    </source>
</reference>
<dbReference type="Pfam" id="PF00999">
    <property type="entry name" value="Na_H_Exchanger"/>
    <property type="match status" value="1"/>
</dbReference>
<keyword evidence="4" id="KW-0633">Potassium transport</keyword>
<evidence type="ECO:0000256" key="9">
    <source>
        <dbReference type="ARBA" id="ARBA00023136"/>
    </source>
</evidence>
<evidence type="ECO:0000256" key="4">
    <source>
        <dbReference type="ARBA" id="ARBA00022538"/>
    </source>
</evidence>
<dbReference type="PANTHER" id="PTHR46157:SF4">
    <property type="entry name" value="K(+) EFFLUX ANTIPORTER 3, CHLOROPLASTIC"/>
    <property type="match status" value="1"/>
</dbReference>
<accession>A0A316FXA6</accession>
<evidence type="ECO:0000256" key="3">
    <source>
        <dbReference type="ARBA" id="ARBA00022449"/>
    </source>
</evidence>
<dbReference type="GO" id="GO:0012505">
    <property type="term" value="C:endomembrane system"/>
    <property type="evidence" value="ECO:0007669"/>
    <property type="project" value="UniProtKB-SubCell"/>
</dbReference>
<keyword evidence="5 10" id="KW-0812">Transmembrane</keyword>
<feature type="transmembrane region" description="Helical" evidence="10">
    <location>
        <begin position="86"/>
        <end position="108"/>
    </location>
</feature>
<dbReference type="GO" id="GO:0015297">
    <property type="term" value="F:antiporter activity"/>
    <property type="evidence" value="ECO:0007669"/>
    <property type="project" value="UniProtKB-KW"/>
</dbReference>
<keyword evidence="14" id="KW-1185">Reference proteome</keyword>
<keyword evidence="2" id="KW-0813">Transport</keyword>
<dbReference type="Gene3D" id="3.30.70.1450">
    <property type="entry name" value="Regulator of K+ conductance, C-terminal domain"/>
    <property type="match status" value="1"/>
</dbReference>
<feature type="transmembrane region" description="Helical" evidence="10">
    <location>
        <begin position="176"/>
        <end position="203"/>
    </location>
</feature>
<dbReference type="FunFam" id="3.40.50.720:FF:000036">
    <property type="entry name" value="Glutathione-regulated potassium-efflux system protein KefB"/>
    <property type="match status" value="1"/>
</dbReference>
<dbReference type="GO" id="GO:0006813">
    <property type="term" value="P:potassium ion transport"/>
    <property type="evidence" value="ECO:0007669"/>
    <property type="project" value="UniProtKB-KW"/>
</dbReference>
<keyword evidence="8" id="KW-0406">Ion transport</keyword>
<feature type="transmembrane region" description="Helical" evidence="10">
    <location>
        <begin position="6"/>
        <end position="24"/>
    </location>
</feature>
<feature type="transmembrane region" description="Helical" evidence="10">
    <location>
        <begin position="239"/>
        <end position="257"/>
    </location>
</feature>
<feature type="transmembrane region" description="Helical" evidence="10">
    <location>
        <begin position="293"/>
        <end position="314"/>
    </location>
</feature>
<feature type="transmembrane region" description="Helical" evidence="10">
    <location>
        <begin position="215"/>
        <end position="233"/>
    </location>
</feature>
<dbReference type="PROSITE" id="PS51202">
    <property type="entry name" value="RCK_C"/>
    <property type="match status" value="1"/>
</dbReference>
<dbReference type="Pfam" id="PF02254">
    <property type="entry name" value="TrkA_N"/>
    <property type="match status" value="1"/>
</dbReference>
<dbReference type="InterPro" id="IPR003148">
    <property type="entry name" value="RCK_N"/>
</dbReference>
<proteinExistence type="predicted"/>
<evidence type="ECO:0000256" key="2">
    <source>
        <dbReference type="ARBA" id="ARBA00022448"/>
    </source>
</evidence>
<evidence type="ECO:0000256" key="7">
    <source>
        <dbReference type="ARBA" id="ARBA00022989"/>
    </source>
</evidence>
<feature type="transmembrane region" description="Helical" evidence="10">
    <location>
        <begin position="31"/>
        <end position="49"/>
    </location>
</feature>
<evidence type="ECO:0000313" key="13">
    <source>
        <dbReference type="EMBL" id="PWK53341.1"/>
    </source>
</evidence>
<dbReference type="InterPro" id="IPR006153">
    <property type="entry name" value="Cation/H_exchanger_TM"/>
</dbReference>
<feature type="transmembrane region" description="Helical" evidence="10">
    <location>
        <begin position="114"/>
        <end position="134"/>
    </location>
</feature>
<dbReference type="GO" id="GO:0008324">
    <property type="term" value="F:monoatomic cation transmembrane transporter activity"/>
    <property type="evidence" value="ECO:0007669"/>
    <property type="project" value="InterPro"/>
</dbReference>
<keyword evidence="7 10" id="KW-1133">Transmembrane helix</keyword>
<evidence type="ECO:0000256" key="6">
    <source>
        <dbReference type="ARBA" id="ARBA00022958"/>
    </source>
</evidence>
<keyword evidence="3" id="KW-0050">Antiport</keyword>
<dbReference type="RefSeq" id="WP_109762520.1">
    <property type="nucleotide sequence ID" value="NZ_QGGU01000003.1"/>
</dbReference>
<feature type="domain" description="RCK N-terminal" evidence="11">
    <location>
        <begin position="410"/>
        <end position="527"/>
    </location>
</feature>
<dbReference type="EMBL" id="QGGU01000003">
    <property type="protein sequence ID" value="PWK53341.1"/>
    <property type="molecule type" value="Genomic_DNA"/>
</dbReference>
<dbReference type="OrthoDB" id="9781411at2"/>
<evidence type="ECO:0000259" key="11">
    <source>
        <dbReference type="PROSITE" id="PS51201"/>
    </source>
</evidence>
<dbReference type="SUPFAM" id="SSF116726">
    <property type="entry name" value="TrkA C-terminal domain-like"/>
    <property type="match status" value="1"/>
</dbReference>
<dbReference type="Proteomes" id="UP000245790">
    <property type="component" value="Unassembled WGS sequence"/>
</dbReference>
<dbReference type="Pfam" id="PF02080">
    <property type="entry name" value="TrkA_C"/>
    <property type="match status" value="1"/>
</dbReference>
<evidence type="ECO:0000259" key="12">
    <source>
        <dbReference type="PROSITE" id="PS51202"/>
    </source>
</evidence>
<feature type="transmembrane region" description="Helical" evidence="10">
    <location>
        <begin position="55"/>
        <end position="74"/>
    </location>
</feature>
<feature type="transmembrane region" description="Helical" evidence="10">
    <location>
        <begin position="356"/>
        <end position="375"/>
    </location>
</feature>